<feature type="compositionally biased region" description="Low complexity" evidence="1">
    <location>
        <begin position="224"/>
        <end position="237"/>
    </location>
</feature>
<keyword evidence="2" id="KW-1133">Transmembrane helix</keyword>
<evidence type="ECO:0000313" key="4">
    <source>
        <dbReference type="Proteomes" id="UP000176204"/>
    </source>
</evidence>
<feature type="transmembrane region" description="Helical" evidence="2">
    <location>
        <begin position="6"/>
        <end position="27"/>
    </location>
</feature>
<evidence type="ECO:0000256" key="1">
    <source>
        <dbReference type="SAM" id="MobiDB-lite"/>
    </source>
</evidence>
<dbReference type="Proteomes" id="UP000176204">
    <property type="component" value="Chromosome I"/>
</dbReference>
<dbReference type="STRING" id="1679444.PYTT_2584"/>
<keyword evidence="2" id="KW-0472">Membrane</keyword>
<reference evidence="4" key="1">
    <citation type="submission" date="2016-09" db="EMBL/GenBank/DDBJ databases">
        <authorList>
            <person name="Koehorst J."/>
        </authorList>
    </citation>
    <scope>NUCLEOTIDE SEQUENCE [LARGE SCALE GENOMIC DNA]</scope>
</reference>
<dbReference type="KEGG" id="agl:PYTT_2584"/>
<keyword evidence="2" id="KW-0812">Transmembrane</keyword>
<gene>
    <name evidence="3" type="ORF">PYTT_2584</name>
</gene>
<proteinExistence type="predicted"/>
<protein>
    <submittedName>
        <fullName evidence="3">Uncharacterized protein</fullName>
    </submittedName>
</protein>
<name>A0A1C7PCC7_9BACT</name>
<dbReference type="EMBL" id="LT629973">
    <property type="protein sequence ID" value="SEI01544.1"/>
    <property type="molecule type" value="Genomic_DNA"/>
</dbReference>
<accession>A0A1C7PCC7</accession>
<keyword evidence="4" id="KW-1185">Reference proteome</keyword>
<evidence type="ECO:0000313" key="3">
    <source>
        <dbReference type="EMBL" id="SEI01544.1"/>
    </source>
</evidence>
<dbReference type="AlphaFoldDB" id="A0A1C7PCC7"/>
<feature type="region of interest" description="Disordered" evidence="1">
    <location>
        <begin position="222"/>
        <end position="243"/>
    </location>
</feature>
<evidence type="ECO:0000256" key="2">
    <source>
        <dbReference type="SAM" id="Phobius"/>
    </source>
</evidence>
<sequence length="256" mass="27409">MNSFRVTILVFLAVALGVLFWIVAFLLPKTQQISDEQKREQESSHYDKLLTHGSEKKDAPAAATQSGTDILKEDQAAKDRAEIERLRKELELKKEEEEVLKKGASASSSSVPAAATAENVAPVAVVSYYDKENNIVLLQPQGNQELSTSQVLAVSRFGGIVCELVLQRFDPESGLYSAAMKKVDLITNPTMMQVASMASDPKVGDKVIISPLPQVSDLPSLNSAAPAAATPAPAALPQGNSKMSDVVEVPLTPALP</sequence>
<organism evidence="3 4">
    <name type="scientific">Akkermansia glycaniphila</name>
    <dbReference type="NCBI Taxonomy" id="1679444"/>
    <lineage>
        <taxon>Bacteria</taxon>
        <taxon>Pseudomonadati</taxon>
        <taxon>Verrucomicrobiota</taxon>
        <taxon>Verrucomicrobiia</taxon>
        <taxon>Verrucomicrobiales</taxon>
        <taxon>Akkermansiaceae</taxon>
        <taxon>Akkermansia</taxon>
    </lineage>
</organism>
<dbReference type="RefSeq" id="WP_067774904.1">
    <property type="nucleotide sequence ID" value="NZ_LIGX01000020.1"/>
</dbReference>
<feature type="region of interest" description="Disordered" evidence="1">
    <location>
        <begin position="51"/>
        <end position="76"/>
    </location>
</feature>